<dbReference type="GO" id="GO:0032259">
    <property type="term" value="P:methylation"/>
    <property type="evidence" value="ECO:0007669"/>
    <property type="project" value="UniProtKB-KW"/>
</dbReference>
<dbReference type="InterPro" id="IPR038071">
    <property type="entry name" value="UROD/MetE-like_sf"/>
</dbReference>
<protein>
    <submittedName>
        <fullName evidence="2">Methyltransferase</fullName>
    </submittedName>
</protein>
<dbReference type="PANTHER" id="PTHR47099">
    <property type="entry name" value="METHYLCOBAMIDE:COM METHYLTRANSFERASE MTBA"/>
    <property type="match status" value="1"/>
</dbReference>
<organism evidence="2 3">
    <name type="scientific">Termitidicoccus mucosus</name>
    <dbReference type="NCBI Taxonomy" id="1184151"/>
    <lineage>
        <taxon>Bacteria</taxon>
        <taxon>Pseudomonadati</taxon>
        <taxon>Verrucomicrobiota</taxon>
        <taxon>Opitutia</taxon>
        <taxon>Opitutales</taxon>
        <taxon>Opitutaceae</taxon>
        <taxon>Termitidicoccus</taxon>
    </lineage>
</organism>
<gene>
    <name evidence="2" type="ORF">AW736_18220</name>
</gene>
<dbReference type="AlphaFoldDB" id="A0A178IGC9"/>
<dbReference type="GO" id="GO:0008168">
    <property type="term" value="F:methyltransferase activity"/>
    <property type="evidence" value="ECO:0007669"/>
    <property type="project" value="UniProtKB-KW"/>
</dbReference>
<name>A0A178IGC9_9BACT</name>
<dbReference type="GO" id="GO:0004853">
    <property type="term" value="F:uroporphyrinogen decarboxylase activity"/>
    <property type="evidence" value="ECO:0007669"/>
    <property type="project" value="InterPro"/>
</dbReference>
<dbReference type="GO" id="GO:0006779">
    <property type="term" value="P:porphyrin-containing compound biosynthetic process"/>
    <property type="evidence" value="ECO:0007669"/>
    <property type="project" value="InterPro"/>
</dbReference>
<evidence type="ECO:0000313" key="3">
    <source>
        <dbReference type="Proteomes" id="UP000078486"/>
    </source>
</evidence>
<dbReference type="Proteomes" id="UP000078486">
    <property type="component" value="Unassembled WGS sequence"/>
</dbReference>
<dbReference type="RefSeq" id="WP_068771744.1">
    <property type="nucleotide sequence ID" value="NZ_CP109796.1"/>
</dbReference>
<evidence type="ECO:0000259" key="1">
    <source>
        <dbReference type="Pfam" id="PF01208"/>
    </source>
</evidence>
<dbReference type="STRING" id="1184151.AW736_18220"/>
<feature type="domain" description="Uroporphyrinogen decarboxylase (URO-D)" evidence="1">
    <location>
        <begin position="151"/>
        <end position="333"/>
    </location>
</feature>
<dbReference type="PANTHER" id="PTHR47099:SF1">
    <property type="entry name" value="METHYLCOBAMIDE:COM METHYLTRANSFERASE MTBA"/>
    <property type="match status" value="1"/>
</dbReference>
<dbReference type="Pfam" id="PF01208">
    <property type="entry name" value="URO-D"/>
    <property type="match status" value="1"/>
</dbReference>
<sequence length="341" mass="38788">MTSRELVKRTLEFSNKTRRAPRQIWFLPWAEKRFPAEVKSLREDFPADIVTAPSVFATPPLNKGDPYEIGDSTDAWGAVFTNAQRGVIGEVKHPLVAPGDDGWDDTSRVHFPVEWLTFDRDAVNRFCASTDKFVMGDCCPRPFEQLQFLRGSPELYMDLVTRPAGLSAFLEKMHAFYCDLLERWAKTDVDGLMMMDDWGSQQNLLINPRLWEEIFKPLYRDYIAIARGRGKKIFMHSDGMNLAIYPHLVELGLDAINSQIFCIGLDRLAPFRGKISFWGEIDRQQMLPHGTPAGIDAAVRRVRDTLWAGGGCIAQCEFGPGARPENVRQVFQSWEDIAREA</sequence>
<keyword evidence="2" id="KW-0808">Transferase</keyword>
<keyword evidence="2" id="KW-0489">Methyltransferase</keyword>
<keyword evidence="3" id="KW-1185">Reference proteome</keyword>
<accession>A0A178IGC9</accession>
<proteinExistence type="predicted"/>
<dbReference type="OrthoDB" id="9778540at2"/>
<dbReference type="InterPro" id="IPR000257">
    <property type="entry name" value="Uroporphyrinogen_deCOase"/>
</dbReference>
<reference evidence="2 3" key="1">
    <citation type="submission" date="2016-01" db="EMBL/GenBank/DDBJ databases">
        <title>High potential of lignocellulose degradation of a new Verrucomicrobia species.</title>
        <authorList>
            <person name="Wang Y."/>
            <person name="Shi Y."/>
            <person name="Qiu Z."/>
            <person name="Liu S."/>
            <person name="Yang H."/>
        </authorList>
    </citation>
    <scope>NUCLEOTIDE SEQUENCE [LARGE SCALE GENOMIC DNA]</scope>
    <source>
        <strain evidence="2 3">TSB47</strain>
    </source>
</reference>
<comment type="caution">
    <text evidence="2">The sequence shown here is derived from an EMBL/GenBank/DDBJ whole genome shotgun (WGS) entry which is preliminary data.</text>
</comment>
<dbReference type="Gene3D" id="3.20.20.210">
    <property type="match status" value="1"/>
</dbReference>
<evidence type="ECO:0000313" key="2">
    <source>
        <dbReference type="EMBL" id="OAM88195.1"/>
    </source>
</evidence>
<dbReference type="SUPFAM" id="SSF51726">
    <property type="entry name" value="UROD/MetE-like"/>
    <property type="match status" value="1"/>
</dbReference>
<dbReference type="EMBL" id="LRRQ01000142">
    <property type="protein sequence ID" value="OAM88195.1"/>
    <property type="molecule type" value="Genomic_DNA"/>
</dbReference>
<dbReference type="InterPro" id="IPR052024">
    <property type="entry name" value="Methanogen_methyltrans"/>
</dbReference>